<dbReference type="SUPFAM" id="SSF52833">
    <property type="entry name" value="Thioredoxin-like"/>
    <property type="match status" value="1"/>
</dbReference>
<dbReference type="PROSITE" id="PS51354">
    <property type="entry name" value="GLUTAREDOXIN_2"/>
    <property type="match status" value="1"/>
</dbReference>
<evidence type="ECO:0000313" key="1">
    <source>
        <dbReference type="EMBL" id="KAA6395996.1"/>
    </source>
</evidence>
<protein>
    <submittedName>
        <fullName evidence="1">Uncharacterized protein</fullName>
    </submittedName>
</protein>
<dbReference type="OrthoDB" id="415696at2759"/>
<accession>A0A5J4WMW3</accession>
<proteinExistence type="predicted"/>
<dbReference type="InterPro" id="IPR036249">
    <property type="entry name" value="Thioredoxin-like_sf"/>
</dbReference>
<comment type="caution">
    <text evidence="1">The sequence shown here is derived from an EMBL/GenBank/DDBJ whole genome shotgun (WGS) entry which is preliminary data.</text>
</comment>
<sequence>MFLIIIALFELLSGESFTGEKLFDSIISGSHLTILIEAQCKDCRKITEILESNNFEYNVLQTKLMQKAVDKAKDIIRKLGALNEKSDFIPAVICNKHYIGGLAEVKKYIKEGRLKDIIEGRENVGVNVFGTDEKKGKKEDL</sequence>
<reference evidence="1 2" key="1">
    <citation type="submission" date="2019-03" db="EMBL/GenBank/DDBJ databases">
        <title>Single cell metagenomics reveals metabolic interactions within the superorganism composed of flagellate Streblomastix strix and complex community of Bacteroidetes bacteria on its surface.</title>
        <authorList>
            <person name="Treitli S.C."/>
            <person name="Kolisko M."/>
            <person name="Husnik F."/>
            <person name="Keeling P."/>
            <person name="Hampl V."/>
        </authorList>
    </citation>
    <scope>NUCLEOTIDE SEQUENCE [LARGE SCALE GENOMIC DNA]</scope>
    <source>
        <strain evidence="1">ST1C</strain>
    </source>
</reference>
<dbReference type="EMBL" id="SNRW01001543">
    <property type="protein sequence ID" value="KAA6395996.1"/>
    <property type="molecule type" value="Genomic_DNA"/>
</dbReference>
<gene>
    <name evidence="1" type="ORF">EZS28_008479</name>
</gene>
<organism evidence="1 2">
    <name type="scientific">Streblomastix strix</name>
    <dbReference type="NCBI Taxonomy" id="222440"/>
    <lineage>
        <taxon>Eukaryota</taxon>
        <taxon>Metamonada</taxon>
        <taxon>Preaxostyla</taxon>
        <taxon>Oxymonadida</taxon>
        <taxon>Streblomastigidae</taxon>
        <taxon>Streblomastix</taxon>
    </lineage>
</organism>
<dbReference type="Proteomes" id="UP000324800">
    <property type="component" value="Unassembled WGS sequence"/>
</dbReference>
<dbReference type="AlphaFoldDB" id="A0A5J4WMW3"/>
<name>A0A5J4WMW3_9EUKA</name>
<evidence type="ECO:0000313" key="2">
    <source>
        <dbReference type="Proteomes" id="UP000324800"/>
    </source>
</evidence>
<dbReference type="Gene3D" id="3.40.30.10">
    <property type="entry name" value="Glutaredoxin"/>
    <property type="match status" value="1"/>
</dbReference>